<keyword evidence="2" id="KW-1185">Reference proteome</keyword>
<accession>A0ABR8CMR8</accession>
<gene>
    <name evidence="1" type="ORF">H6G18_09175</name>
</gene>
<evidence type="ECO:0000313" key="1">
    <source>
        <dbReference type="EMBL" id="MBD2344319.1"/>
    </source>
</evidence>
<organism evidence="1 2">
    <name type="scientific">Anabaena subtropica FACHB-260</name>
    <dbReference type="NCBI Taxonomy" id="2692884"/>
    <lineage>
        <taxon>Bacteria</taxon>
        <taxon>Bacillati</taxon>
        <taxon>Cyanobacteriota</taxon>
        <taxon>Cyanophyceae</taxon>
        <taxon>Nostocales</taxon>
        <taxon>Nostocaceae</taxon>
        <taxon>Anabaena</taxon>
    </lineage>
</organism>
<dbReference type="InterPro" id="IPR032710">
    <property type="entry name" value="NTF2-like_dom_sf"/>
</dbReference>
<dbReference type="Proteomes" id="UP000607281">
    <property type="component" value="Unassembled WGS sequence"/>
</dbReference>
<proteinExistence type="predicted"/>
<evidence type="ECO:0000313" key="2">
    <source>
        <dbReference type="Proteomes" id="UP000607281"/>
    </source>
</evidence>
<dbReference type="Gene3D" id="3.10.450.50">
    <property type="match status" value="1"/>
</dbReference>
<dbReference type="SUPFAM" id="SSF54427">
    <property type="entry name" value="NTF2-like"/>
    <property type="match status" value="1"/>
</dbReference>
<name>A0ABR8CMR8_9NOST</name>
<protein>
    <recommendedName>
        <fullName evidence="3">SnoaL-like domain-containing protein</fullName>
    </recommendedName>
</protein>
<comment type="caution">
    <text evidence="1">The sequence shown here is derived from an EMBL/GenBank/DDBJ whole genome shotgun (WGS) entry which is preliminary data.</text>
</comment>
<sequence length="123" mass="14075">MVTSTVSPARQFFDKHLETISAGKIDEMVDRDYAEDAVLITFFNGFENTPAPITINGRENIKTFFHDYLKAIEYIDIKSLDFTEAEDAIFFQAKFNCKLGLVSVGDAWTMRNGQIVYHFGFWA</sequence>
<dbReference type="EMBL" id="JACJRF010000011">
    <property type="protein sequence ID" value="MBD2344319.1"/>
    <property type="molecule type" value="Genomic_DNA"/>
</dbReference>
<dbReference type="RefSeq" id="WP_190406772.1">
    <property type="nucleotide sequence ID" value="NZ_JACJRF010000011.1"/>
</dbReference>
<evidence type="ECO:0008006" key="3">
    <source>
        <dbReference type="Google" id="ProtNLM"/>
    </source>
</evidence>
<reference evidence="1 2" key="1">
    <citation type="journal article" date="2020" name="ISME J.">
        <title>Comparative genomics reveals insights into cyanobacterial evolution and habitat adaptation.</title>
        <authorList>
            <person name="Chen M.Y."/>
            <person name="Teng W.K."/>
            <person name="Zhao L."/>
            <person name="Hu C.X."/>
            <person name="Zhou Y.K."/>
            <person name="Han B.P."/>
            <person name="Song L.R."/>
            <person name="Shu W.S."/>
        </authorList>
    </citation>
    <scope>NUCLEOTIDE SEQUENCE [LARGE SCALE GENOMIC DNA]</scope>
    <source>
        <strain evidence="1 2">FACHB-260</strain>
    </source>
</reference>